<sequence length="66" mass="7787">MKKHEADLIIKFLDFADKTMSDDHFTRLCIEIEKANSDVTDEQQNRVWWVAYGYGNKHLPERMASV</sequence>
<comment type="caution">
    <text evidence="1">The sequence shown here is derived from an EMBL/GenBank/DDBJ whole genome shotgun (WGS) entry which is preliminary data.</text>
</comment>
<accession>A0A0R2LKE7</accession>
<gene>
    <name evidence="1" type="ORF">IV66_GL001483</name>
</gene>
<dbReference type="Proteomes" id="UP000051886">
    <property type="component" value="Unassembled WGS sequence"/>
</dbReference>
<name>A0A0R2LKE7_9LACO</name>
<dbReference type="STRING" id="449659.IV66_GL001483"/>
<evidence type="ECO:0000313" key="2">
    <source>
        <dbReference type="Proteomes" id="UP000051886"/>
    </source>
</evidence>
<organism evidence="1 2">
    <name type="scientific">Ligilactobacillus pobuzihii</name>
    <dbReference type="NCBI Taxonomy" id="449659"/>
    <lineage>
        <taxon>Bacteria</taxon>
        <taxon>Bacillati</taxon>
        <taxon>Bacillota</taxon>
        <taxon>Bacilli</taxon>
        <taxon>Lactobacillales</taxon>
        <taxon>Lactobacillaceae</taxon>
        <taxon>Ligilactobacillus</taxon>
    </lineage>
</organism>
<dbReference type="EMBL" id="JQCN01000031">
    <property type="protein sequence ID" value="KRN99479.1"/>
    <property type="molecule type" value="Genomic_DNA"/>
</dbReference>
<dbReference type="AlphaFoldDB" id="A0A0R2LKE7"/>
<keyword evidence="2" id="KW-1185">Reference proteome</keyword>
<dbReference type="PATRIC" id="fig|449659.4.peg.1505"/>
<reference evidence="1 2" key="1">
    <citation type="journal article" date="2015" name="Genome Announc.">
        <title>Expanding the biotechnology potential of lactobacilli through comparative genomics of 213 strains and associated genera.</title>
        <authorList>
            <person name="Sun Z."/>
            <person name="Harris H.M."/>
            <person name="McCann A."/>
            <person name="Guo C."/>
            <person name="Argimon S."/>
            <person name="Zhang W."/>
            <person name="Yang X."/>
            <person name="Jeffery I.B."/>
            <person name="Cooney J.C."/>
            <person name="Kagawa T.F."/>
            <person name="Liu W."/>
            <person name="Song Y."/>
            <person name="Salvetti E."/>
            <person name="Wrobel A."/>
            <person name="Rasinkangas P."/>
            <person name="Parkhill J."/>
            <person name="Rea M.C."/>
            <person name="O'Sullivan O."/>
            <person name="Ritari J."/>
            <person name="Douillard F.P."/>
            <person name="Paul Ross R."/>
            <person name="Yang R."/>
            <person name="Briner A.E."/>
            <person name="Felis G.E."/>
            <person name="de Vos W.M."/>
            <person name="Barrangou R."/>
            <person name="Klaenhammer T.R."/>
            <person name="Caufield P.W."/>
            <person name="Cui Y."/>
            <person name="Zhang H."/>
            <person name="O'Toole P.W."/>
        </authorList>
    </citation>
    <scope>NUCLEOTIDE SEQUENCE [LARGE SCALE GENOMIC DNA]</scope>
    <source>
        <strain evidence="1 2">NBRC 103219</strain>
    </source>
</reference>
<evidence type="ECO:0000313" key="1">
    <source>
        <dbReference type="EMBL" id="KRN99479.1"/>
    </source>
</evidence>
<proteinExistence type="predicted"/>
<protein>
    <submittedName>
        <fullName evidence="1">Uncharacterized protein</fullName>
    </submittedName>
</protein>
<dbReference type="RefSeq" id="WP_017868822.1">
    <property type="nucleotide sequence ID" value="NZ_BJYB01000024.1"/>
</dbReference>